<evidence type="ECO:0000256" key="1">
    <source>
        <dbReference type="ARBA" id="ARBA00006486"/>
    </source>
</evidence>
<keyword evidence="3" id="KW-0408">Iron</keyword>
<dbReference type="AlphaFoldDB" id="A0A8I0LBN0"/>
<evidence type="ECO:0000256" key="3">
    <source>
        <dbReference type="ARBA" id="ARBA00023004"/>
    </source>
</evidence>
<gene>
    <name evidence="7" type="ORF">GUH15_31545</name>
</gene>
<evidence type="ECO:0000256" key="5">
    <source>
        <dbReference type="ARBA" id="ARBA00023239"/>
    </source>
</evidence>
<protein>
    <submittedName>
        <fullName evidence="7">Dihydroxy-acid dehydratase</fullName>
        <ecNumber evidence="7">4.2.1.9</ecNumber>
    </submittedName>
</protein>
<dbReference type="InterPro" id="IPR037237">
    <property type="entry name" value="IlvD/EDD_N"/>
</dbReference>
<dbReference type="GO" id="GO:0051536">
    <property type="term" value="F:iron-sulfur cluster binding"/>
    <property type="evidence" value="ECO:0007669"/>
    <property type="project" value="UniProtKB-KW"/>
</dbReference>
<proteinExistence type="inferred from homology"/>
<keyword evidence="5 7" id="KW-0456">Lyase</keyword>
<organism evidence="7 8">
    <name type="scientific">Xanthomonas citri pv. citri</name>
    <dbReference type="NCBI Taxonomy" id="611301"/>
    <lineage>
        <taxon>Bacteria</taxon>
        <taxon>Pseudomonadati</taxon>
        <taxon>Pseudomonadota</taxon>
        <taxon>Gammaproteobacteria</taxon>
        <taxon>Lysobacterales</taxon>
        <taxon>Lysobacteraceae</taxon>
        <taxon>Xanthomonas</taxon>
    </lineage>
</organism>
<evidence type="ECO:0000313" key="8">
    <source>
        <dbReference type="Proteomes" id="UP000653002"/>
    </source>
</evidence>
<dbReference type="SUPFAM" id="SSF143975">
    <property type="entry name" value="IlvD/EDD N-terminal domain-like"/>
    <property type="match status" value="1"/>
</dbReference>
<name>A0A8I0LBN0_XANCI</name>
<sequence>KIDEETFERRRSGICVSCGTCSMYGTANTMGTFLEVVGVAPFDSSAMLACSAQKTRQAKDVGERIVDLVKEKKTFKSYV</sequence>
<dbReference type="PANTHER" id="PTHR43183:SF1">
    <property type="entry name" value="HYPOTHETICAL DIHYDROXY-ACID DEHYDRATASE (EUROFUNG)-RELATED"/>
    <property type="match status" value="1"/>
</dbReference>
<dbReference type="EMBL" id="JAABFR010002675">
    <property type="protein sequence ID" value="MBD4340497.1"/>
    <property type="molecule type" value="Genomic_DNA"/>
</dbReference>
<dbReference type="InterPro" id="IPR052352">
    <property type="entry name" value="Sugar_Degrad_Dehydratases"/>
</dbReference>
<dbReference type="PANTHER" id="PTHR43183">
    <property type="entry name" value="HYPOTHETICAL DIHYDROXYACID DEHYDRATASE (EUROFUNG)-RELATED"/>
    <property type="match status" value="1"/>
</dbReference>
<evidence type="ECO:0000313" key="7">
    <source>
        <dbReference type="EMBL" id="MBD4340497.1"/>
    </source>
</evidence>
<evidence type="ECO:0000256" key="4">
    <source>
        <dbReference type="ARBA" id="ARBA00023014"/>
    </source>
</evidence>
<accession>A0A8I0LBN0</accession>
<comment type="similarity">
    <text evidence="1">Belongs to the IlvD/Edd family.</text>
</comment>
<dbReference type="InterPro" id="IPR000581">
    <property type="entry name" value="ILV_EDD_N"/>
</dbReference>
<dbReference type="Proteomes" id="UP000653002">
    <property type="component" value="Unassembled WGS sequence"/>
</dbReference>
<reference evidence="7" key="1">
    <citation type="submission" date="2020-01" db="EMBL/GenBank/DDBJ databases">
        <authorList>
            <person name="Richard D."/>
        </authorList>
    </citation>
    <scope>NUCLEOTIDE SEQUENCE</scope>
    <source>
        <strain evidence="7">JP541</strain>
    </source>
</reference>
<feature type="domain" description="Dihydroxy-acid/6-phosphogluconate dehydratase N-terminal" evidence="6">
    <location>
        <begin position="1"/>
        <end position="74"/>
    </location>
</feature>
<dbReference type="EC" id="4.2.1.9" evidence="7"/>
<dbReference type="Pfam" id="PF00920">
    <property type="entry name" value="ILVD_EDD_N"/>
    <property type="match status" value="1"/>
</dbReference>
<evidence type="ECO:0000259" key="6">
    <source>
        <dbReference type="Pfam" id="PF00920"/>
    </source>
</evidence>
<feature type="non-terminal residue" evidence="7">
    <location>
        <position position="1"/>
    </location>
</feature>
<comment type="caution">
    <text evidence="7">The sequence shown here is derived from an EMBL/GenBank/DDBJ whole genome shotgun (WGS) entry which is preliminary data.</text>
</comment>
<dbReference type="GO" id="GO:0004160">
    <property type="term" value="F:dihydroxy-acid dehydratase activity"/>
    <property type="evidence" value="ECO:0007669"/>
    <property type="project" value="UniProtKB-EC"/>
</dbReference>
<keyword evidence="2" id="KW-0479">Metal-binding</keyword>
<evidence type="ECO:0000256" key="2">
    <source>
        <dbReference type="ARBA" id="ARBA00022723"/>
    </source>
</evidence>
<keyword evidence="4" id="KW-0411">Iron-sulfur</keyword>
<feature type="non-terminal residue" evidence="7">
    <location>
        <position position="79"/>
    </location>
</feature>
<dbReference type="GO" id="GO:0046872">
    <property type="term" value="F:metal ion binding"/>
    <property type="evidence" value="ECO:0007669"/>
    <property type="project" value="UniProtKB-KW"/>
</dbReference>